<dbReference type="Proteomes" id="UP000602510">
    <property type="component" value="Unassembled WGS sequence"/>
</dbReference>
<feature type="transmembrane region" description="Helical" evidence="1">
    <location>
        <begin position="20"/>
        <end position="37"/>
    </location>
</feature>
<keyword evidence="5" id="KW-1185">Reference proteome</keyword>
<dbReference type="AlphaFoldDB" id="A0A833WVJ4"/>
<feature type="domain" description="Potassium channel" evidence="2">
    <location>
        <begin position="16"/>
        <end position="66"/>
    </location>
</feature>
<organism evidence="3 5">
    <name type="scientific">Phytophthora infestans</name>
    <name type="common">Potato late blight agent</name>
    <name type="synonym">Botrytis infestans</name>
    <dbReference type="NCBI Taxonomy" id="4787"/>
    <lineage>
        <taxon>Eukaryota</taxon>
        <taxon>Sar</taxon>
        <taxon>Stramenopiles</taxon>
        <taxon>Oomycota</taxon>
        <taxon>Peronosporomycetes</taxon>
        <taxon>Peronosporales</taxon>
        <taxon>Peronosporaceae</taxon>
        <taxon>Phytophthora</taxon>
    </lineage>
</organism>
<keyword evidence="1" id="KW-0812">Transmembrane</keyword>
<comment type="caution">
    <text evidence="3">The sequence shown here is derived from an EMBL/GenBank/DDBJ whole genome shotgun (WGS) entry which is preliminary data.</text>
</comment>
<dbReference type="Gene3D" id="1.10.287.70">
    <property type="match status" value="1"/>
</dbReference>
<keyword evidence="1" id="KW-0472">Membrane</keyword>
<name>A0A833WVJ4_PHYIN</name>
<feature type="transmembrane region" description="Helical" evidence="1">
    <location>
        <begin position="49"/>
        <end position="67"/>
    </location>
</feature>
<dbReference type="EMBL" id="JAACNO010002206">
    <property type="protein sequence ID" value="KAF4135098.1"/>
    <property type="molecule type" value="Genomic_DNA"/>
</dbReference>
<dbReference type="Proteomes" id="UP000704712">
    <property type="component" value="Unassembled WGS sequence"/>
</dbReference>
<gene>
    <name evidence="3" type="ORF">GN244_ATG08600</name>
    <name evidence="4" type="ORF">GN958_ATG15768</name>
</gene>
<dbReference type="SUPFAM" id="SSF81324">
    <property type="entry name" value="Voltage-gated potassium channels"/>
    <property type="match status" value="1"/>
</dbReference>
<accession>A0A833WVJ4</accession>
<evidence type="ECO:0000313" key="5">
    <source>
        <dbReference type="Proteomes" id="UP000602510"/>
    </source>
</evidence>
<dbReference type="Pfam" id="PF07885">
    <property type="entry name" value="Ion_trans_2"/>
    <property type="match status" value="1"/>
</dbReference>
<protein>
    <submittedName>
        <fullName evidence="3">Ion channel</fullName>
    </submittedName>
</protein>
<evidence type="ECO:0000259" key="2">
    <source>
        <dbReference type="Pfam" id="PF07885"/>
    </source>
</evidence>
<keyword evidence="1" id="KW-1133">Transmembrane helix</keyword>
<reference evidence="3" key="1">
    <citation type="submission" date="2020-04" db="EMBL/GenBank/DDBJ databases">
        <title>Hybrid Assembly of Korean Phytophthora infestans isolates.</title>
        <authorList>
            <person name="Prokchorchik M."/>
            <person name="Lee Y."/>
            <person name="Seo J."/>
            <person name="Cho J.-H."/>
            <person name="Park Y.-E."/>
            <person name="Jang D.-C."/>
            <person name="Im J.-S."/>
            <person name="Choi J.-G."/>
            <person name="Park H.-J."/>
            <person name="Lee G.-B."/>
            <person name="Lee Y.-G."/>
            <person name="Hong S.-Y."/>
            <person name="Cho K."/>
            <person name="Sohn K.H."/>
        </authorList>
    </citation>
    <scope>NUCLEOTIDE SEQUENCE</scope>
    <source>
        <strain evidence="3">KR_1_A1</strain>
        <strain evidence="4">KR_2_A2</strain>
    </source>
</reference>
<sequence>MYMVDPSYDRNKPGFSDLLTTGYFVVVTVATIGYGDITSTKGNVASRCFAVMTILSGTLFLSMPLAIRNRVRSRLEAACRESQEVPATSSRVPVARDYNVVAAFADETIAVWSMNC</sequence>
<evidence type="ECO:0000256" key="1">
    <source>
        <dbReference type="SAM" id="Phobius"/>
    </source>
</evidence>
<dbReference type="InterPro" id="IPR013099">
    <property type="entry name" value="K_chnl_dom"/>
</dbReference>
<evidence type="ECO:0000313" key="4">
    <source>
        <dbReference type="EMBL" id="KAF4135098.1"/>
    </source>
</evidence>
<evidence type="ECO:0000313" key="3">
    <source>
        <dbReference type="EMBL" id="KAF4039171.1"/>
    </source>
</evidence>
<dbReference type="EMBL" id="WSZM01000180">
    <property type="protein sequence ID" value="KAF4039171.1"/>
    <property type="molecule type" value="Genomic_DNA"/>
</dbReference>
<proteinExistence type="predicted"/>